<dbReference type="Proteomes" id="UP001246858">
    <property type="component" value="Unassembled WGS sequence"/>
</dbReference>
<keyword evidence="1" id="KW-0378">Hydrolase</keyword>
<dbReference type="EMBL" id="JAVDTF010000001">
    <property type="protein sequence ID" value="MDR6781922.1"/>
    <property type="molecule type" value="Genomic_DNA"/>
</dbReference>
<keyword evidence="1" id="KW-0255">Endonuclease</keyword>
<accession>A0ACC6KRV1</accession>
<sequence>MAEIQFGQIIGIGEGQIFKDRKALAAAGIHRPLQAGIDGNKKDGSSSIVLNGGYVDDEDLGNVIIYTGHGGNDPNTKRQVADQSWDSSGNRGLLISEMHGLPVRITRGAGHKSKYSPSNGYKYDGLYLVTQHFYEIGKDGFRICRFRLEKLSSISPLPLDINESLESYGASETSRIPTTILRIARDTKLSRKIKEVYDYTCQVCGIRISFNGIGYAEAAHIRPLGNPHNGKDLSNNLLCLCPNHHVMFDKGAFTINEDHSLSGVEGRLFIKPGRHAIDTENLVYHNKHIFNING</sequence>
<proteinExistence type="predicted"/>
<comment type="caution">
    <text evidence="1">The sequence shown here is derived from an EMBL/GenBank/DDBJ whole genome shotgun (WGS) entry which is preliminary data.</text>
</comment>
<evidence type="ECO:0000313" key="2">
    <source>
        <dbReference type="Proteomes" id="UP001246858"/>
    </source>
</evidence>
<evidence type="ECO:0000313" key="1">
    <source>
        <dbReference type="EMBL" id="MDR6781922.1"/>
    </source>
</evidence>
<protein>
    <submittedName>
        <fullName evidence="1">Restriction endonuclease</fullName>
    </submittedName>
</protein>
<name>A0ACC6KRV1_9SPHI</name>
<keyword evidence="2" id="KW-1185">Reference proteome</keyword>
<gene>
    <name evidence="1" type="ORF">J2X78_000474</name>
</gene>
<reference evidence="1" key="1">
    <citation type="submission" date="2023-07" db="EMBL/GenBank/DDBJ databases">
        <title>Sorghum-associated microbial communities from plants grown in Nebraska, USA.</title>
        <authorList>
            <person name="Schachtman D."/>
        </authorList>
    </citation>
    <scope>NUCLEOTIDE SEQUENCE</scope>
    <source>
        <strain evidence="1">2697</strain>
    </source>
</reference>
<keyword evidence="1" id="KW-0540">Nuclease</keyword>
<organism evidence="1 2">
    <name type="scientific">Pedobacter africanus</name>
    <dbReference type="NCBI Taxonomy" id="151894"/>
    <lineage>
        <taxon>Bacteria</taxon>
        <taxon>Pseudomonadati</taxon>
        <taxon>Bacteroidota</taxon>
        <taxon>Sphingobacteriia</taxon>
        <taxon>Sphingobacteriales</taxon>
        <taxon>Sphingobacteriaceae</taxon>
        <taxon>Pedobacter</taxon>
    </lineage>
</organism>